<reference evidence="1 2" key="1">
    <citation type="journal article" date="2015" name="Sci. Rep.">
        <title>Genome of the facultative scuticociliatosis pathogen Pseudocohnilembus persalinus provides insight into its virulence through horizontal gene transfer.</title>
        <authorList>
            <person name="Xiong J."/>
            <person name="Wang G."/>
            <person name="Cheng J."/>
            <person name="Tian M."/>
            <person name="Pan X."/>
            <person name="Warren A."/>
            <person name="Jiang C."/>
            <person name="Yuan D."/>
            <person name="Miao W."/>
        </authorList>
    </citation>
    <scope>NUCLEOTIDE SEQUENCE [LARGE SCALE GENOMIC DNA]</scope>
    <source>
        <strain evidence="1">36N120E</strain>
    </source>
</reference>
<dbReference type="InParanoid" id="A0A0V0QY90"/>
<gene>
    <name evidence="1" type="ORF">PPERSA_00412</name>
</gene>
<organism evidence="1 2">
    <name type="scientific">Pseudocohnilembus persalinus</name>
    <name type="common">Ciliate</name>
    <dbReference type="NCBI Taxonomy" id="266149"/>
    <lineage>
        <taxon>Eukaryota</taxon>
        <taxon>Sar</taxon>
        <taxon>Alveolata</taxon>
        <taxon>Ciliophora</taxon>
        <taxon>Intramacronucleata</taxon>
        <taxon>Oligohymenophorea</taxon>
        <taxon>Scuticociliatia</taxon>
        <taxon>Philasterida</taxon>
        <taxon>Pseudocohnilembidae</taxon>
        <taxon>Pseudocohnilembus</taxon>
    </lineage>
</organism>
<sequence length="346" mass="41024">MPSNKCNTANVPYSHQNIGIKNYQKNFHWDRIQMMNDFMTAQILPNIIFSIFNLDLLKLSGWFNINEDFYNKTQIQYKWGKGLGCDFINNFEQFYQDQLTNKTDNYEKIVQYQNNDQNQYLQKGLNVKKKQKPDQNIISNSYGYENTKLNAFCDRNNFNNFQGGCSYDYSYFATCNQEQYSDGYFYMIPSYNVPENQFDQDLYIDHIHNEQNENELDGQNRNNINQKQKQNQANQLMSMVRCYEAYCNKDKTSITFIIYKKNQKINLICKKDYQVIKDSILFDGQLNCPKISDFCLYASDQSCNADICQQQYNNKIKNNFNEIILGNLKKSFYCKDSKCLSQVSYE</sequence>
<protein>
    <submittedName>
        <fullName evidence="1">Uncharacterized protein</fullName>
    </submittedName>
</protein>
<proteinExistence type="predicted"/>
<dbReference type="AlphaFoldDB" id="A0A0V0QY90"/>
<evidence type="ECO:0000313" key="2">
    <source>
        <dbReference type="Proteomes" id="UP000054937"/>
    </source>
</evidence>
<dbReference type="Proteomes" id="UP000054937">
    <property type="component" value="Unassembled WGS sequence"/>
</dbReference>
<comment type="caution">
    <text evidence="1">The sequence shown here is derived from an EMBL/GenBank/DDBJ whole genome shotgun (WGS) entry which is preliminary data.</text>
</comment>
<dbReference type="EMBL" id="LDAU01000085">
    <property type="protein sequence ID" value="KRX07255.1"/>
    <property type="molecule type" value="Genomic_DNA"/>
</dbReference>
<dbReference type="SUPFAM" id="SSF55486">
    <property type="entry name" value="Metalloproteases ('zincins'), catalytic domain"/>
    <property type="match status" value="1"/>
</dbReference>
<evidence type="ECO:0000313" key="1">
    <source>
        <dbReference type="EMBL" id="KRX07255.1"/>
    </source>
</evidence>
<name>A0A0V0QY90_PSEPJ</name>
<accession>A0A0V0QY90</accession>
<keyword evidence="2" id="KW-1185">Reference proteome</keyword>
<dbReference type="Gene3D" id="3.90.132.10">
    <property type="entry name" value="Leishmanolysin , domain 2"/>
    <property type="match status" value="1"/>
</dbReference>